<organism evidence="1 2">
    <name type="scientific">Eumeta variegata</name>
    <name type="common">Bagworm moth</name>
    <name type="synonym">Eumeta japonica</name>
    <dbReference type="NCBI Taxonomy" id="151549"/>
    <lineage>
        <taxon>Eukaryota</taxon>
        <taxon>Metazoa</taxon>
        <taxon>Ecdysozoa</taxon>
        <taxon>Arthropoda</taxon>
        <taxon>Hexapoda</taxon>
        <taxon>Insecta</taxon>
        <taxon>Pterygota</taxon>
        <taxon>Neoptera</taxon>
        <taxon>Endopterygota</taxon>
        <taxon>Lepidoptera</taxon>
        <taxon>Glossata</taxon>
        <taxon>Ditrysia</taxon>
        <taxon>Tineoidea</taxon>
        <taxon>Psychidae</taxon>
        <taxon>Oiketicinae</taxon>
        <taxon>Eumeta</taxon>
    </lineage>
</organism>
<accession>A0A4C1T534</accession>
<gene>
    <name evidence="1" type="ORF">EVAR_76523_1</name>
</gene>
<dbReference type="Proteomes" id="UP000299102">
    <property type="component" value="Unassembled WGS sequence"/>
</dbReference>
<evidence type="ECO:0000313" key="1">
    <source>
        <dbReference type="EMBL" id="GBP09502.1"/>
    </source>
</evidence>
<protein>
    <submittedName>
        <fullName evidence="1">Uncharacterized protein</fullName>
    </submittedName>
</protein>
<comment type="caution">
    <text evidence="1">The sequence shown here is derived from an EMBL/GenBank/DDBJ whole genome shotgun (WGS) entry which is preliminary data.</text>
</comment>
<dbReference type="AlphaFoldDB" id="A0A4C1T534"/>
<dbReference type="EMBL" id="BGZK01000036">
    <property type="protein sequence ID" value="GBP09502.1"/>
    <property type="molecule type" value="Genomic_DNA"/>
</dbReference>
<proteinExistence type="predicted"/>
<reference evidence="1 2" key="1">
    <citation type="journal article" date="2019" name="Commun. Biol.">
        <title>The bagworm genome reveals a unique fibroin gene that provides high tensile strength.</title>
        <authorList>
            <person name="Kono N."/>
            <person name="Nakamura H."/>
            <person name="Ohtoshi R."/>
            <person name="Tomita M."/>
            <person name="Numata K."/>
            <person name="Arakawa K."/>
        </authorList>
    </citation>
    <scope>NUCLEOTIDE SEQUENCE [LARGE SCALE GENOMIC DNA]</scope>
</reference>
<name>A0A4C1T534_EUMVA</name>
<keyword evidence="2" id="KW-1185">Reference proteome</keyword>
<sequence>MVTVCDNERQVRPSAGAAGRDDLALKLFFVIELHAYIETVICRQDCKNGAVMGNRDWRFASETAPDGRAAWRPGACPHVLWIDVGPLPWAISRLFYEAAIRQDRRERQIVLHRYCKPMRAYCKSMTSVLLRASVGGASRELGATFADYNIT</sequence>
<evidence type="ECO:0000313" key="2">
    <source>
        <dbReference type="Proteomes" id="UP000299102"/>
    </source>
</evidence>